<keyword evidence="3 12" id="KW-0436">Ligase</keyword>
<evidence type="ECO:0000256" key="9">
    <source>
        <dbReference type="ARBA" id="ARBA00022917"/>
    </source>
</evidence>
<feature type="binding site" evidence="12">
    <location>
        <position position="476"/>
    </location>
    <ligand>
        <name>Zn(2+)</name>
        <dbReference type="ChEBI" id="CHEBI:29105"/>
        <note>catalytic</note>
    </ligand>
</feature>
<evidence type="ECO:0000256" key="11">
    <source>
        <dbReference type="ARBA" id="ARBA00049515"/>
    </source>
</evidence>
<comment type="subcellular location">
    <subcellularLocation>
        <location evidence="12">Cytoplasm</location>
    </subcellularLocation>
</comment>
<evidence type="ECO:0000256" key="8">
    <source>
        <dbReference type="ARBA" id="ARBA00022884"/>
    </source>
</evidence>
<dbReference type="AlphaFoldDB" id="A0A1G2LNL4"/>
<evidence type="ECO:0000256" key="2">
    <source>
        <dbReference type="ARBA" id="ARBA00022555"/>
    </source>
</evidence>
<dbReference type="PANTHER" id="PTHR11451">
    <property type="entry name" value="THREONINE-TRNA LIGASE"/>
    <property type="match status" value="1"/>
</dbReference>
<dbReference type="FunFam" id="3.40.50.800:FF:000001">
    <property type="entry name" value="Threonine--tRNA ligase"/>
    <property type="match status" value="1"/>
</dbReference>
<dbReference type="FunFam" id="3.30.930.10:FF:000002">
    <property type="entry name" value="Threonine--tRNA ligase"/>
    <property type="match status" value="1"/>
</dbReference>
<dbReference type="GO" id="GO:0004829">
    <property type="term" value="F:threonine-tRNA ligase activity"/>
    <property type="evidence" value="ECO:0007669"/>
    <property type="project" value="UniProtKB-UniRule"/>
</dbReference>
<evidence type="ECO:0000313" key="15">
    <source>
        <dbReference type="Proteomes" id="UP000178302"/>
    </source>
</evidence>
<dbReference type="InterPro" id="IPR036621">
    <property type="entry name" value="Anticodon-bd_dom_sf"/>
</dbReference>
<evidence type="ECO:0000256" key="12">
    <source>
        <dbReference type="HAMAP-Rule" id="MF_00184"/>
    </source>
</evidence>
<dbReference type="CDD" id="cd00771">
    <property type="entry name" value="ThrRS_core"/>
    <property type="match status" value="1"/>
</dbReference>
<dbReference type="InterPro" id="IPR018163">
    <property type="entry name" value="Thr/Ala-tRNA-synth_IIc_edit"/>
</dbReference>
<dbReference type="PROSITE" id="PS50862">
    <property type="entry name" value="AA_TRNA_LIGASE_II"/>
    <property type="match status" value="1"/>
</dbReference>
<evidence type="ECO:0000256" key="5">
    <source>
        <dbReference type="ARBA" id="ARBA00022741"/>
    </source>
</evidence>
<comment type="cofactor">
    <cofactor evidence="12">
        <name>Zn(2+)</name>
        <dbReference type="ChEBI" id="CHEBI:29105"/>
    </cofactor>
    <text evidence="12">Binds 1 zinc ion per subunit.</text>
</comment>
<keyword evidence="4 12" id="KW-0479">Metal-binding</keyword>
<dbReference type="InterPro" id="IPR006195">
    <property type="entry name" value="aa-tRNA-synth_II"/>
</dbReference>
<keyword evidence="5 12" id="KW-0547">Nucleotide-binding</keyword>
<dbReference type="Gene3D" id="3.30.930.10">
    <property type="entry name" value="Bira Bifunctional Protein, Domain 2"/>
    <property type="match status" value="1"/>
</dbReference>
<comment type="subunit">
    <text evidence="12">Homodimer.</text>
</comment>
<dbReference type="GO" id="GO:0046872">
    <property type="term" value="F:metal ion binding"/>
    <property type="evidence" value="ECO:0007669"/>
    <property type="project" value="UniProtKB-KW"/>
</dbReference>
<dbReference type="Gene3D" id="3.30.980.10">
    <property type="entry name" value="Threonyl-trna Synthetase, Chain A, domain 2"/>
    <property type="match status" value="1"/>
</dbReference>
<dbReference type="EC" id="6.1.1.3" evidence="12"/>
<comment type="similarity">
    <text evidence="1 12">Belongs to the class-II aminoacyl-tRNA synthetase family.</text>
</comment>
<dbReference type="Pfam" id="PF07973">
    <property type="entry name" value="tRNA_SAD"/>
    <property type="match status" value="1"/>
</dbReference>
<feature type="binding site" evidence="12">
    <location>
        <position position="300"/>
    </location>
    <ligand>
        <name>Zn(2+)</name>
        <dbReference type="ChEBI" id="CHEBI:29105"/>
        <note>catalytic</note>
    </ligand>
</feature>
<dbReference type="Pfam" id="PF00587">
    <property type="entry name" value="tRNA-synt_2b"/>
    <property type="match status" value="1"/>
</dbReference>
<evidence type="ECO:0000256" key="3">
    <source>
        <dbReference type="ARBA" id="ARBA00022598"/>
    </source>
</evidence>
<comment type="caution">
    <text evidence="14">The sequence shown here is derived from an EMBL/GenBank/DDBJ whole genome shotgun (WGS) entry which is preliminary data.</text>
</comment>
<dbReference type="SUPFAM" id="SSF55681">
    <property type="entry name" value="Class II aaRS and biotin synthetases"/>
    <property type="match status" value="1"/>
</dbReference>
<name>A0A1G2LNL4_9BACT</name>
<comment type="caution">
    <text evidence="12">Lacks conserved residue(s) required for the propagation of feature annotation.</text>
</comment>
<dbReference type="SMART" id="SM00863">
    <property type="entry name" value="tRNA_SAD"/>
    <property type="match status" value="1"/>
</dbReference>
<dbReference type="InterPro" id="IPR033728">
    <property type="entry name" value="ThrRS_core"/>
</dbReference>
<evidence type="ECO:0000256" key="7">
    <source>
        <dbReference type="ARBA" id="ARBA00022840"/>
    </source>
</evidence>
<dbReference type="InterPro" id="IPR002320">
    <property type="entry name" value="Thr-tRNA-ligase_IIa"/>
</dbReference>
<dbReference type="Proteomes" id="UP000178302">
    <property type="component" value="Unassembled WGS sequence"/>
</dbReference>
<keyword evidence="2 12" id="KW-0820">tRNA-binding</keyword>
<keyword evidence="9 12" id="KW-0648">Protein biosynthesis</keyword>
<gene>
    <name evidence="12" type="primary">thrS</name>
    <name evidence="14" type="ORF">A2909_01435</name>
</gene>
<evidence type="ECO:0000256" key="6">
    <source>
        <dbReference type="ARBA" id="ARBA00022833"/>
    </source>
</evidence>
<keyword evidence="10 12" id="KW-0030">Aminoacyl-tRNA synthetase</keyword>
<dbReference type="SUPFAM" id="SSF55186">
    <property type="entry name" value="ThrRS/AlaRS common domain"/>
    <property type="match status" value="1"/>
</dbReference>
<dbReference type="CDD" id="cd00860">
    <property type="entry name" value="ThrRS_anticodon"/>
    <property type="match status" value="1"/>
</dbReference>
<evidence type="ECO:0000313" key="14">
    <source>
        <dbReference type="EMBL" id="OHA13114.1"/>
    </source>
</evidence>
<dbReference type="EMBL" id="MHQZ01000042">
    <property type="protein sequence ID" value="OHA13114.1"/>
    <property type="molecule type" value="Genomic_DNA"/>
</dbReference>
<dbReference type="HAMAP" id="MF_00184">
    <property type="entry name" value="Thr_tRNA_synth"/>
    <property type="match status" value="1"/>
</dbReference>
<evidence type="ECO:0000256" key="10">
    <source>
        <dbReference type="ARBA" id="ARBA00023146"/>
    </source>
</evidence>
<dbReference type="InterPro" id="IPR045864">
    <property type="entry name" value="aa-tRNA-synth_II/BPL/LPL"/>
</dbReference>
<dbReference type="InterPro" id="IPR004154">
    <property type="entry name" value="Anticodon-bd"/>
</dbReference>
<dbReference type="NCBIfam" id="TIGR00418">
    <property type="entry name" value="thrS"/>
    <property type="match status" value="1"/>
</dbReference>
<organism evidence="14 15">
    <name type="scientific">Candidatus Tagabacteria bacterium RIFCSPLOWO2_01_FULL_39_11</name>
    <dbReference type="NCBI Taxonomy" id="1802295"/>
    <lineage>
        <taxon>Bacteria</taxon>
        <taxon>Candidatus Tagaibacteriota</taxon>
    </lineage>
</organism>
<sequence length="601" mass="70175">MKQKKYPIETIRHSFAHILAMAVLEFWPEAKLGIGPVIEDGFYYDFDFVKIVSSKLKAQSSKPQLKTQNLTLEDLPMIEAKMKELIAKDLKFIKKDVSVEEAKKLFKNQSYKLELIDELQKNKEPITIYTTTDYRLPTTDYFIDLCKGPHVGSTKDLNSDAFKLTRTAGAYWKGNEKNKMLTRIYGLAFETKKQLEEYLKIREEAEKRDHRKLGKELDLFSFHDVAPGAPFWHPKGMIIIKELEKYWRKMHDENGYQETSTPIMVKKEIFEKSGHWQYYRENMFYFDWENETCALKPMNCPESTYIYNSQIRSYRDLPIRFSEIGRLHRNELSGTMGGLFRVRQITMDDAHIYCREDQIKDEISLILKLVKDFYNLFGFRLAFHFATKPDEAMGDGKLWQKAEQALKSALQENKLEFATKPKDGAFYGPKIDIHIKDALKRDWQLATIQVDFNLGKNFDLCYADKNGKKITPIVIHRAIFGSFERFIGILIEHYAGALPFWLSPVQAAILAINDRKEIVKYCLEIKKGLEEKNIRVFFDERNESMGKKIREAELQKIPYILIIGDKEVKSKTISVRERGKGDIGSFKLDNFLLKIKGLLQK</sequence>
<keyword evidence="7 12" id="KW-0067">ATP-binding</keyword>
<dbReference type="InterPro" id="IPR047246">
    <property type="entry name" value="ThrRS_anticodon"/>
</dbReference>
<dbReference type="Pfam" id="PF03129">
    <property type="entry name" value="HGTP_anticodon"/>
    <property type="match status" value="1"/>
</dbReference>
<evidence type="ECO:0000256" key="4">
    <source>
        <dbReference type="ARBA" id="ARBA00022723"/>
    </source>
</evidence>
<accession>A0A1G2LNL4</accession>
<feature type="domain" description="Aminoacyl-transfer RNA synthetases class-II family profile" evidence="13">
    <location>
        <begin position="197"/>
        <end position="499"/>
    </location>
</feature>
<feature type="binding site" evidence="12">
    <location>
        <position position="351"/>
    </location>
    <ligand>
        <name>Zn(2+)</name>
        <dbReference type="ChEBI" id="CHEBI:29105"/>
        <note>catalytic</note>
    </ligand>
</feature>
<keyword evidence="8 12" id="KW-0694">RNA-binding</keyword>
<evidence type="ECO:0000259" key="13">
    <source>
        <dbReference type="PROSITE" id="PS50862"/>
    </source>
</evidence>
<evidence type="ECO:0000256" key="1">
    <source>
        <dbReference type="ARBA" id="ARBA00008226"/>
    </source>
</evidence>
<dbReference type="Gene3D" id="3.30.54.20">
    <property type="match status" value="1"/>
</dbReference>
<keyword evidence="12" id="KW-0963">Cytoplasm</keyword>
<dbReference type="GO" id="GO:0005737">
    <property type="term" value="C:cytoplasm"/>
    <property type="evidence" value="ECO:0007669"/>
    <property type="project" value="UniProtKB-SubCell"/>
</dbReference>
<dbReference type="GO" id="GO:0000049">
    <property type="term" value="F:tRNA binding"/>
    <property type="evidence" value="ECO:0007669"/>
    <property type="project" value="UniProtKB-KW"/>
</dbReference>
<proteinExistence type="inferred from homology"/>
<dbReference type="InterPro" id="IPR012947">
    <property type="entry name" value="tRNA_SAD"/>
</dbReference>
<comment type="catalytic activity">
    <reaction evidence="11 12">
        <text>tRNA(Thr) + L-threonine + ATP = L-threonyl-tRNA(Thr) + AMP + diphosphate + H(+)</text>
        <dbReference type="Rhea" id="RHEA:24624"/>
        <dbReference type="Rhea" id="RHEA-COMP:9670"/>
        <dbReference type="Rhea" id="RHEA-COMP:9704"/>
        <dbReference type="ChEBI" id="CHEBI:15378"/>
        <dbReference type="ChEBI" id="CHEBI:30616"/>
        <dbReference type="ChEBI" id="CHEBI:33019"/>
        <dbReference type="ChEBI" id="CHEBI:57926"/>
        <dbReference type="ChEBI" id="CHEBI:78442"/>
        <dbReference type="ChEBI" id="CHEBI:78534"/>
        <dbReference type="ChEBI" id="CHEBI:456215"/>
        <dbReference type="EC" id="6.1.1.3"/>
    </reaction>
</comment>
<dbReference type="GO" id="GO:0005524">
    <property type="term" value="F:ATP binding"/>
    <property type="evidence" value="ECO:0007669"/>
    <property type="project" value="UniProtKB-UniRule"/>
</dbReference>
<reference evidence="14 15" key="1">
    <citation type="journal article" date="2016" name="Nat. Commun.">
        <title>Thousands of microbial genomes shed light on interconnected biogeochemical processes in an aquifer system.</title>
        <authorList>
            <person name="Anantharaman K."/>
            <person name="Brown C.T."/>
            <person name="Hug L.A."/>
            <person name="Sharon I."/>
            <person name="Castelle C.J."/>
            <person name="Probst A.J."/>
            <person name="Thomas B.C."/>
            <person name="Singh A."/>
            <person name="Wilkins M.J."/>
            <person name="Karaoz U."/>
            <person name="Brodie E.L."/>
            <person name="Williams K.H."/>
            <person name="Hubbard S.S."/>
            <person name="Banfield J.F."/>
        </authorList>
    </citation>
    <scope>NUCLEOTIDE SEQUENCE [LARGE SCALE GENOMIC DNA]</scope>
</reference>
<dbReference type="SUPFAM" id="SSF52954">
    <property type="entry name" value="Class II aaRS ABD-related"/>
    <property type="match status" value="1"/>
</dbReference>
<dbReference type="PANTHER" id="PTHR11451:SF44">
    <property type="entry name" value="THREONINE--TRNA LIGASE, CHLOROPLASTIC_MITOCHONDRIAL 2"/>
    <property type="match status" value="1"/>
</dbReference>
<dbReference type="Gene3D" id="3.40.50.800">
    <property type="entry name" value="Anticodon-binding domain"/>
    <property type="match status" value="1"/>
</dbReference>
<dbReference type="GO" id="GO:0006435">
    <property type="term" value="P:threonyl-tRNA aminoacylation"/>
    <property type="evidence" value="ECO:0007669"/>
    <property type="project" value="UniProtKB-UniRule"/>
</dbReference>
<keyword evidence="6 12" id="KW-0862">Zinc</keyword>
<protein>
    <recommendedName>
        <fullName evidence="12">Threonine--tRNA ligase</fullName>
        <ecNumber evidence="12">6.1.1.3</ecNumber>
    </recommendedName>
    <alternativeName>
        <fullName evidence="12">Threonyl-tRNA synthetase</fullName>
        <shortName evidence="12">ThrRS</shortName>
    </alternativeName>
</protein>
<dbReference type="InterPro" id="IPR002314">
    <property type="entry name" value="aa-tRNA-synt_IIb"/>
</dbReference>
<dbReference type="PRINTS" id="PR01047">
    <property type="entry name" value="TRNASYNTHTHR"/>
</dbReference>